<reference evidence="2 3" key="1">
    <citation type="submission" date="2018-09" db="EMBL/GenBank/DDBJ databases">
        <title>Mesorhizobium carmichaelinearum sp. nov. isolated from Carmichaelinea spp. root nodules in New Zealand.</title>
        <authorList>
            <person name="De Meyer S.E."/>
        </authorList>
    </citation>
    <scope>NUCLEOTIDE SEQUENCE [LARGE SCALE GENOMIC DNA]</scope>
    <source>
        <strain evidence="2 3">ICMP19557</strain>
    </source>
</reference>
<evidence type="ECO:0000313" key="2">
    <source>
        <dbReference type="EMBL" id="RJT27373.1"/>
    </source>
</evidence>
<feature type="signal peptide" evidence="1">
    <location>
        <begin position="1"/>
        <end position="20"/>
    </location>
</feature>
<dbReference type="EMBL" id="QZWZ01000062">
    <property type="protein sequence ID" value="RJT27373.1"/>
    <property type="molecule type" value="Genomic_DNA"/>
</dbReference>
<keyword evidence="3" id="KW-1185">Reference proteome</keyword>
<keyword evidence="1" id="KW-0732">Signal</keyword>
<evidence type="ECO:0000313" key="3">
    <source>
        <dbReference type="Proteomes" id="UP000272706"/>
    </source>
</evidence>
<evidence type="ECO:0000256" key="1">
    <source>
        <dbReference type="SAM" id="SignalP"/>
    </source>
</evidence>
<sequence length="122" mass="13019">MHTIRMLTAAMLFLPGLASAADLPQLDERQLVMPVSHGISLADQSTVNRCNSAIAEWAAQYNPVAVETSLTEPVRRRAGGVRIATLFVAIDYLRKGGIEPRSATIACTVAADGQVSVELKEG</sequence>
<protein>
    <submittedName>
        <fullName evidence="2">Uncharacterized protein</fullName>
    </submittedName>
</protein>
<gene>
    <name evidence="2" type="ORF">D3227_36240</name>
</gene>
<proteinExistence type="predicted"/>
<dbReference type="Proteomes" id="UP000272706">
    <property type="component" value="Unassembled WGS sequence"/>
</dbReference>
<dbReference type="AlphaFoldDB" id="A0A3A5JYM4"/>
<dbReference type="RefSeq" id="WP_120018913.1">
    <property type="nucleotide sequence ID" value="NZ_QZWZ01000062.1"/>
</dbReference>
<organism evidence="2 3">
    <name type="scientific">Mesorhizobium waimense</name>
    <dbReference type="NCBI Taxonomy" id="1300307"/>
    <lineage>
        <taxon>Bacteria</taxon>
        <taxon>Pseudomonadati</taxon>
        <taxon>Pseudomonadota</taxon>
        <taxon>Alphaproteobacteria</taxon>
        <taxon>Hyphomicrobiales</taxon>
        <taxon>Phyllobacteriaceae</taxon>
        <taxon>Mesorhizobium</taxon>
    </lineage>
</organism>
<feature type="chain" id="PRO_5017314709" evidence="1">
    <location>
        <begin position="21"/>
        <end position="122"/>
    </location>
</feature>
<comment type="caution">
    <text evidence="2">The sequence shown here is derived from an EMBL/GenBank/DDBJ whole genome shotgun (WGS) entry which is preliminary data.</text>
</comment>
<name>A0A3A5JYM4_9HYPH</name>
<dbReference type="OrthoDB" id="8279686at2"/>
<accession>A0A3A5JYM4</accession>